<dbReference type="AlphaFoldDB" id="A0A803KH59"/>
<dbReference type="PANTHER" id="PTHR46016">
    <property type="entry name" value="ZINC FINGER, RING/FYVE/PHD-TYPE"/>
    <property type="match status" value="1"/>
</dbReference>
<sequence>MAGQQMQSSSGGAQDNDIFDKYTCPICLDLFDTPIRMVCGHVFCTSCLHQCTHNKNLMCGVCRRKLKPESNAFDLTNQMEKIEASCKGCNKKVKLSKMREHFAACTKYDKYVMNGIKAVKKSHSQETGDVPNRFTFTCPYCQEQNLAQEGLVDHCKRFHMSDPTPVVCPICASMPWGDPGYRSANFIEHIHRRHRFSYDTFVVCIRLGEHHYSDMMLEYHHVCA</sequence>
<gene>
    <name evidence="12" type="primary">rnf114</name>
</gene>
<dbReference type="InParanoid" id="A0A803KH59"/>
<keyword evidence="4" id="KW-0808">Transferase</keyword>
<comment type="pathway">
    <text evidence="2">Protein modification; protein ubiquitination.</text>
</comment>
<evidence type="ECO:0000256" key="2">
    <source>
        <dbReference type="ARBA" id="ARBA00004906"/>
    </source>
</evidence>
<dbReference type="Pfam" id="PF13445">
    <property type="entry name" value="zf-RING_UBOX"/>
    <property type="match status" value="1"/>
</dbReference>
<evidence type="ECO:0000256" key="9">
    <source>
        <dbReference type="PROSITE-ProRule" id="PRU00175"/>
    </source>
</evidence>
<name>A0A803KH59_XENTR</name>
<accession>A0A803KH59</accession>
<keyword evidence="5" id="KW-0479">Metal-binding</keyword>
<reference evidence="12" key="1">
    <citation type="journal article" date="2010" name="Science">
        <title>The genome of the Western clawed frog Xenopus tropicalis.</title>
        <authorList>
            <person name="Hellsten U."/>
            <person name="Harland R.M."/>
            <person name="Gilchrist M.J."/>
            <person name="Hendrix D."/>
            <person name="Jurka J."/>
            <person name="Kapitonov V."/>
            <person name="Ovcharenko I."/>
            <person name="Putnam N.H."/>
            <person name="Shu S."/>
            <person name="Taher L."/>
            <person name="Blitz I.L."/>
            <person name="Blumberg B."/>
            <person name="Dichmann D.S."/>
            <person name="Dubchak I."/>
            <person name="Amaya E."/>
            <person name="Detter J.C."/>
            <person name="Fletcher R."/>
            <person name="Gerhard D.S."/>
            <person name="Goodstein D."/>
            <person name="Graves T."/>
            <person name="Grigoriev I.V."/>
            <person name="Grimwood J."/>
            <person name="Kawashima T."/>
            <person name="Lindquist E."/>
            <person name="Lucas S.M."/>
            <person name="Mead P.E."/>
            <person name="Mitros T."/>
            <person name="Ogino H."/>
            <person name="Ohta Y."/>
            <person name="Poliakov A.V."/>
            <person name="Pollet N."/>
            <person name="Robert J."/>
            <person name="Salamov A."/>
            <person name="Sater A.K."/>
            <person name="Schmutz J."/>
            <person name="Terry A."/>
            <person name="Vize P.D."/>
            <person name="Warren W.C."/>
            <person name="Wells D."/>
            <person name="Wills A."/>
            <person name="Wilson R.K."/>
            <person name="Zimmerman L.B."/>
            <person name="Zorn A.M."/>
            <person name="Grainger R."/>
            <person name="Grammer T."/>
            <person name="Khokha M.K."/>
            <person name="Richardson P.M."/>
            <person name="Rokhsar D.S."/>
        </authorList>
    </citation>
    <scope>NUCLEOTIDE SEQUENCE [LARGE SCALE GENOMIC DNA]</scope>
    <source>
        <strain evidence="12">Nigerian</strain>
    </source>
</reference>
<evidence type="ECO:0000256" key="4">
    <source>
        <dbReference type="ARBA" id="ARBA00022679"/>
    </source>
</evidence>
<dbReference type="InterPro" id="IPR008598">
    <property type="entry name" value="Di19_Zn-bd"/>
</dbReference>
<proteinExistence type="predicted"/>
<dbReference type="GO" id="GO:0061630">
    <property type="term" value="F:ubiquitin protein ligase activity"/>
    <property type="evidence" value="ECO:0007669"/>
    <property type="project" value="UniProtKB-EC"/>
</dbReference>
<dbReference type="Pfam" id="PF05605">
    <property type="entry name" value="zf-Di19"/>
    <property type="match status" value="1"/>
</dbReference>
<keyword evidence="7" id="KW-0833">Ubl conjugation pathway</keyword>
<dbReference type="PANTHER" id="PTHR46016:SF3">
    <property type="entry name" value="E3 UBIQUITIN-PROTEIN LIGASE RNF114"/>
    <property type="match status" value="1"/>
</dbReference>
<evidence type="ECO:0000259" key="10">
    <source>
        <dbReference type="PROSITE" id="PS50089"/>
    </source>
</evidence>
<evidence type="ECO:0000256" key="5">
    <source>
        <dbReference type="ARBA" id="ARBA00022723"/>
    </source>
</evidence>
<dbReference type="InterPro" id="IPR017907">
    <property type="entry name" value="Znf_RING_CS"/>
</dbReference>
<dbReference type="Pfam" id="PF18574">
    <property type="entry name" value="zf_C2HC_14"/>
    <property type="match status" value="1"/>
</dbReference>
<dbReference type="InterPro" id="IPR013083">
    <property type="entry name" value="Znf_RING/FYVE/PHD"/>
</dbReference>
<reference evidence="12" key="2">
    <citation type="submission" date="2011-06" db="UniProtKB">
        <authorList>
            <consortium name="Ensembl"/>
        </authorList>
    </citation>
    <scope>IDENTIFICATION</scope>
</reference>
<evidence type="ECO:0000256" key="6">
    <source>
        <dbReference type="ARBA" id="ARBA00022771"/>
    </source>
</evidence>
<protein>
    <recommendedName>
        <fullName evidence="3">RING-type E3 ubiquitin transferase</fullName>
        <ecNumber evidence="3">2.3.2.27</ecNumber>
    </recommendedName>
</protein>
<dbReference type="GO" id="GO:0016567">
    <property type="term" value="P:protein ubiquitination"/>
    <property type="evidence" value="ECO:0007669"/>
    <property type="project" value="UniProtKB-UniPathway"/>
</dbReference>
<feature type="domain" description="C2HC RNF-type" evidence="11">
    <location>
        <begin position="86"/>
        <end position="105"/>
    </location>
</feature>
<evidence type="ECO:0000259" key="11">
    <source>
        <dbReference type="PROSITE" id="PS51803"/>
    </source>
</evidence>
<evidence type="ECO:0000313" key="12">
    <source>
        <dbReference type="Ensembl" id="ENSXETP00000051788"/>
    </source>
</evidence>
<dbReference type="EC" id="2.3.2.27" evidence="3"/>
<comment type="catalytic activity">
    <reaction evidence="1">
        <text>S-ubiquitinyl-[E2 ubiquitin-conjugating enzyme]-L-cysteine + [acceptor protein]-L-lysine = [E2 ubiquitin-conjugating enzyme]-L-cysteine + N(6)-ubiquitinyl-[acceptor protein]-L-lysine.</text>
        <dbReference type="EC" id="2.3.2.27"/>
    </reaction>
</comment>
<evidence type="ECO:0000256" key="1">
    <source>
        <dbReference type="ARBA" id="ARBA00000900"/>
    </source>
</evidence>
<feature type="domain" description="RING-type" evidence="10">
    <location>
        <begin position="24"/>
        <end position="63"/>
    </location>
</feature>
<organism evidence="12">
    <name type="scientific">Xenopus tropicalis</name>
    <name type="common">Western clawed frog</name>
    <name type="synonym">Silurana tropicalis</name>
    <dbReference type="NCBI Taxonomy" id="8364"/>
    <lineage>
        <taxon>Eukaryota</taxon>
        <taxon>Metazoa</taxon>
        <taxon>Chordata</taxon>
        <taxon>Craniata</taxon>
        <taxon>Vertebrata</taxon>
        <taxon>Euteleostomi</taxon>
        <taxon>Amphibia</taxon>
        <taxon>Batrachia</taxon>
        <taxon>Anura</taxon>
        <taxon>Pipoidea</taxon>
        <taxon>Pipidae</taxon>
        <taxon>Xenopodinae</taxon>
        <taxon>Xenopus</taxon>
        <taxon>Silurana</taxon>
    </lineage>
</organism>
<dbReference type="PROSITE" id="PS00518">
    <property type="entry name" value="ZF_RING_1"/>
    <property type="match status" value="1"/>
</dbReference>
<dbReference type="PROSITE" id="PS51803">
    <property type="entry name" value="ZF_C2HC_RNF"/>
    <property type="match status" value="1"/>
</dbReference>
<dbReference type="Gene3D" id="3.30.40.10">
    <property type="entry name" value="Zinc/RING finger domain, C3HC4 (zinc finger)"/>
    <property type="match status" value="1"/>
</dbReference>
<dbReference type="InterPro" id="IPR034734">
    <property type="entry name" value="ZF_C2HC_RNF"/>
</dbReference>
<keyword evidence="6 9" id="KW-0863">Zinc-finger</keyword>
<dbReference type="PROSITE" id="PS50089">
    <property type="entry name" value="ZF_RING_2"/>
    <property type="match status" value="1"/>
</dbReference>
<keyword evidence="8" id="KW-0862">Zinc</keyword>
<dbReference type="Ensembl" id="ENSXETT00000051788">
    <property type="protein sequence ID" value="ENSXETP00000051788"/>
    <property type="gene ID" value="ENSXETG00000049212"/>
</dbReference>
<evidence type="ECO:0000256" key="7">
    <source>
        <dbReference type="ARBA" id="ARBA00022786"/>
    </source>
</evidence>
<dbReference type="GO" id="GO:0008270">
    <property type="term" value="F:zinc ion binding"/>
    <property type="evidence" value="ECO:0007669"/>
    <property type="project" value="UniProtKB-KW"/>
</dbReference>
<dbReference type="SMART" id="SM00184">
    <property type="entry name" value="RING"/>
    <property type="match status" value="1"/>
</dbReference>
<dbReference type="SUPFAM" id="SSF57850">
    <property type="entry name" value="RING/U-box"/>
    <property type="match status" value="1"/>
</dbReference>
<dbReference type="InterPro" id="IPR027370">
    <property type="entry name" value="Znf-RING_euk"/>
</dbReference>
<dbReference type="InterPro" id="IPR001841">
    <property type="entry name" value="Znf_RING"/>
</dbReference>
<dbReference type="UniPathway" id="UPA00143"/>
<evidence type="ECO:0000256" key="8">
    <source>
        <dbReference type="ARBA" id="ARBA00022833"/>
    </source>
</evidence>
<dbReference type="InterPro" id="IPR051438">
    <property type="entry name" value="RNF_E3_ubiq-protein_ligase"/>
</dbReference>
<dbReference type="FunCoup" id="A0A803KH59">
    <property type="interactions" value="1545"/>
</dbReference>
<dbReference type="GeneTree" id="ENSGT00950000182909"/>
<evidence type="ECO:0000256" key="3">
    <source>
        <dbReference type="ARBA" id="ARBA00012483"/>
    </source>
</evidence>